<dbReference type="EMBL" id="LNZH02000211">
    <property type="protein sequence ID" value="OCB85120.1"/>
    <property type="molecule type" value="Genomic_DNA"/>
</dbReference>
<protein>
    <submittedName>
        <fullName evidence="2">Uncharacterized protein</fullName>
    </submittedName>
</protein>
<organism evidence="2 3">
    <name type="scientific">Sanghuangporus baumii</name>
    <name type="common">Phellinus baumii</name>
    <dbReference type="NCBI Taxonomy" id="108892"/>
    <lineage>
        <taxon>Eukaryota</taxon>
        <taxon>Fungi</taxon>
        <taxon>Dikarya</taxon>
        <taxon>Basidiomycota</taxon>
        <taxon>Agaricomycotina</taxon>
        <taxon>Agaricomycetes</taxon>
        <taxon>Hymenochaetales</taxon>
        <taxon>Hymenochaetaceae</taxon>
        <taxon>Sanghuangporus</taxon>
    </lineage>
</organism>
<evidence type="ECO:0000256" key="1">
    <source>
        <dbReference type="SAM" id="Phobius"/>
    </source>
</evidence>
<keyword evidence="3" id="KW-1185">Reference proteome</keyword>
<keyword evidence="1" id="KW-0472">Membrane</keyword>
<dbReference type="OrthoDB" id="3239304at2759"/>
<evidence type="ECO:0000313" key="2">
    <source>
        <dbReference type="EMBL" id="OCB85120.1"/>
    </source>
</evidence>
<keyword evidence="1" id="KW-0812">Transmembrane</keyword>
<keyword evidence="1" id="KW-1133">Transmembrane helix</keyword>
<feature type="transmembrane region" description="Helical" evidence="1">
    <location>
        <begin position="49"/>
        <end position="74"/>
    </location>
</feature>
<reference evidence="2" key="1">
    <citation type="submission" date="2016-06" db="EMBL/GenBank/DDBJ databases">
        <title>Draft Genome sequence of the fungus Inonotus baumii.</title>
        <authorList>
            <person name="Zhu H."/>
            <person name="Lin W."/>
        </authorList>
    </citation>
    <scope>NUCLEOTIDE SEQUENCE</scope>
    <source>
        <strain evidence="2">821</strain>
    </source>
</reference>
<sequence length="139" mass="15637">MLGVYIIVGIVHIIMIFTKNKQEFINDCINGRTDQKVTNACHHVTTLRLVLVGFIVFVCLLVLYECIIVARYVLKLEEEKEEKHRLKVLSTGMYDTVPAGRESTEAFAVKFRDETGAGSSYMSAKDDVKLYGPGPHEVV</sequence>
<accession>A0A9Q5HSD9</accession>
<gene>
    <name evidence="2" type="ORF">A7U60_g7745</name>
</gene>
<name>A0A9Q5HSD9_SANBA</name>
<dbReference type="AlphaFoldDB" id="A0A9Q5HSD9"/>
<proteinExistence type="predicted"/>
<dbReference type="Proteomes" id="UP000757232">
    <property type="component" value="Unassembled WGS sequence"/>
</dbReference>
<comment type="caution">
    <text evidence="2">The sequence shown here is derived from an EMBL/GenBank/DDBJ whole genome shotgun (WGS) entry which is preliminary data.</text>
</comment>
<evidence type="ECO:0000313" key="3">
    <source>
        <dbReference type="Proteomes" id="UP000757232"/>
    </source>
</evidence>